<dbReference type="GO" id="GO:0097367">
    <property type="term" value="F:carbohydrate derivative binding"/>
    <property type="evidence" value="ECO:0007669"/>
    <property type="project" value="InterPro"/>
</dbReference>
<keyword evidence="2" id="KW-0324">Glycolysis</keyword>
<dbReference type="GO" id="GO:0048029">
    <property type="term" value="F:monosaccharide binding"/>
    <property type="evidence" value="ECO:0007669"/>
    <property type="project" value="TreeGrafter"/>
</dbReference>
<dbReference type="EMBL" id="UINC01056585">
    <property type="protein sequence ID" value="SVB76788.1"/>
    <property type="molecule type" value="Genomic_DNA"/>
</dbReference>
<sequence length="412" mass="44601">VALELSYKHNFEFCLADSIGNSGLASAKFEKLMECATESINKLADKSHSDTQSLFGLVRTCEDLETLETIAEQYCEFFDHVIVLGTGGSSLGGQALTALAPTPRPKEAAARPTLHFMANIDPDSFERLFQKIEAERTGFLVISKSGSTAETMAQFIYCMDVFRKHLGQDKFANHFTSVTEPGHRPLREMSETHGITVIDHHPAIGGRYSALSATGMLPAMIAGLDGEALRSGAASLVDLITNSGSARDVAPAVGAVLAVGLAQYNGIKASVLMPYLDRLEIFGKWYRQLWGESLGKDGKGTTPIDALGTVDQHSQLQLYLDGPKDKFITLIISEMIQKGGLLPKDLINLPELAYLAGRGVGDLMAAEQQATIETLVAHNCPTRVLEIGHLDEYTLGALMMHFMLETIIAADL</sequence>
<gene>
    <name evidence="4" type="ORF">METZ01_LOCUS229642</name>
</gene>
<dbReference type="GO" id="GO:0006094">
    <property type="term" value="P:gluconeogenesis"/>
    <property type="evidence" value="ECO:0007669"/>
    <property type="project" value="UniProtKB-KW"/>
</dbReference>
<dbReference type="GO" id="GO:0004347">
    <property type="term" value="F:glucose-6-phosphate isomerase activity"/>
    <property type="evidence" value="ECO:0007669"/>
    <property type="project" value="InterPro"/>
</dbReference>
<dbReference type="Pfam" id="PF00342">
    <property type="entry name" value="PGI"/>
    <property type="match status" value="1"/>
</dbReference>
<evidence type="ECO:0000313" key="4">
    <source>
        <dbReference type="EMBL" id="SVB76788.1"/>
    </source>
</evidence>
<dbReference type="GO" id="GO:0006096">
    <property type="term" value="P:glycolytic process"/>
    <property type="evidence" value="ECO:0007669"/>
    <property type="project" value="UniProtKB-KW"/>
</dbReference>
<dbReference type="GO" id="GO:0005829">
    <property type="term" value="C:cytosol"/>
    <property type="evidence" value="ECO:0007669"/>
    <property type="project" value="TreeGrafter"/>
</dbReference>
<dbReference type="SUPFAM" id="SSF53697">
    <property type="entry name" value="SIS domain"/>
    <property type="match status" value="1"/>
</dbReference>
<evidence type="ECO:0000256" key="1">
    <source>
        <dbReference type="ARBA" id="ARBA00022432"/>
    </source>
</evidence>
<accession>A0A382GNT1</accession>
<dbReference type="GO" id="GO:0051156">
    <property type="term" value="P:glucose 6-phosphate metabolic process"/>
    <property type="evidence" value="ECO:0007669"/>
    <property type="project" value="TreeGrafter"/>
</dbReference>
<dbReference type="PANTHER" id="PTHR11469:SF1">
    <property type="entry name" value="GLUCOSE-6-PHOSPHATE ISOMERASE"/>
    <property type="match status" value="1"/>
</dbReference>
<reference evidence="4" key="1">
    <citation type="submission" date="2018-05" db="EMBL/GenBank/DDBJ databases">
        <authorList>
            <person name="Lanie J.A."/>
            <person name="Ng W.-L."/>
            <person name="Kazmierczak K.M."/>
            <person name="Andrzejewski T.M."/>
            <person name="Davidsen T.M."/>
            <person name="Wayne K.J."/>
            <person name="Tettelin H."/>
            <person name="Glass J.I."/>
            <person name="Rusch D."/>
            <person name="Podicherti R."/>
            <person name="Tsui H.-C.T."/>
            <person name="Winkler M.E."/>
        </authorList>
    </citation>
    <scope>NUCLEOTIDE SEQUENCE</scope>
</reference>
<dbReference type="CDD" id="cd05016">
    <property type="entry name" value="SIS_PGI_2"/>
    <property type="match status" value="1"/>
</dbReference>
<protein>
    <submittedName>
        <fullName evidence="4">Uncharacterized protein</fullName>
    </submittedName>
</protein>
<feature type="non-terminal residue" evidence="4">
    <location>
        <position position="1"/>
    </location>
</feature>
<dbReference type="PRINTS" id="PR00662">
    <property type="entry name" value="G6PISOMERASE"/>
</dbReference>
<dbReference type="InterPro" id="IPR046348">
    <property type="entry name" value="SIS_dom_sf"/>
</dbReference>
<feature type="non-terminal residue" evidence="4">
    <location>
        <position position="412"/>
    </location>
</feature>
<proteinExistence type="predicted"/>
<organism evidence="4">
    <name type="scientific">marine metagenome</name>
    <dbReference type="NCBI Taxonomy" id="408172"/>
    <lineage>
        <taxon>unclassified sequences</taxon>
        <taxon>metagenomes</taxon>
        <taxon>ecological metagenomes</taxon>
    </lineage>
</organism>
<dbReference type="InterPro" id="IPR001672">
    <property type="entry name" value="G6P_Isomerase"/>
</dbReference>
<dbReference type="PANTHER" id="PTHR11469">
    <property type="entry name" value="GLUCOSE-6-PHOSPHATE ISOMERASE"/>
    <property type="match status" value="1"/>
</dbReference>
<keyword evidence="1" id="KW-0312">Gluconeogenesis</keyword>
<evidence type="ECO:0000256" key="3">
    <source>
        <dbReference type="ARBA" id="ARBA00023235"/>
    </source>
</evidence>
<dbReference type="AlphaFoldDB" id="A0A382GNT1"/>
<dbReference type="InterPro" id="IPR035482">
    <property type="entry name" value="SIS_PGI_2"/>
</dbReference>
<name>A0A382GNT1_9ZZZZ</name>
<evidence type="ECO:0000256" key="2">
    <source>
        <dbReference type="ARBA" id="ARBA00023152"/>
    </source>
</evidence>
<keyword evidence="3" id="KW-0413">Isomerase</keyword>
<dbReference type="PROSITE" id="PS51463">
    <property type="entry name" value="P_GLUCOSE_ISOMERASE_3"/>
    <property type="match status" value="1"/>
</dbReference>
<dbReference type="Gene3D" id="3.40.50.10490">
    <property type="entry name" value="Glucose-6-phosphate isomerase like protein, domain 1"/>
    <property type="match status" value="2"/>
</dbReference>